<dbReference type="PANTHER" id="PTHR22946">
    <property type="entry name" value="DIENELACTONE HYDROLASE DOMAIN-CONTAINING PROTEIN-RELATED"/>
    <property type="match status" value="1"/>
</dbReference>
<comment type="caution">
    <text evidence="1">The sequence shown here is derived from an EMBL/GenBank/DDBJ whole genome shotgun (WGS) entry which is preliminary data.</text>
</comment>
<reference evidence="1" key="1">
    <citation type="journal article" date="2015" name="Nature">
        <title>Complex archaea that bridge the gap between prokaryotes and eukaryotes.</title>
        <authorList>
            <person name="Spang A."/>
            <person name="Saw J.H."/>
            <person name="Jorgensen S.L."/>
            <person name="Zaremba-Niedzwiedzka K."/>
            <person name="Martijn J."/>
            <person name="Lind A.E."/>
            <person name="van Eijk R."/>
            <person name="Schleper C."/>
            <person name="Guy L."/>
            <person name="Ettema T.J."/>
        </authorList>
    </citation>
    <scope>NUCLEOTIDE SEQUENCE</scope>
</reference>
<name>A0A0F9SXS9_9ZZZZ</name>
<dbReference type="EMBL" id="LAZR01000338">
    <property type="protein sequence ID" value="KKN73725.1"/>
    <property type="molecule type" value="Genomic_DNA"/>
</dbReference>
<proteinExistence type="predicted"/>
<organism evidence="1">
    <name type="scientific">marine sediment metagenome</name>
    <dbReference type="NCBI Taxonomy" id="412755"/>
    <lineage>
        <taxon>unclassified sequences</taxon>
        <taxon>metagenomes</taxon>
        <taxon>ecological metagenomes</taxon>
    </lineage>
</organism>
<evidence type="ECO:0000313" key="1">
    <source>
        <dbReference type="EMBL" id="KKN73725.1"/>
    </source>
</evidence>
<protein>
    <submittedName>
        <fullName evidence="1">Uncharacterized protein</fullName>
    </submittedName>
</protein>
<accession>A0A0F9SXS9</accession>
<dbReference type="InterPro" id="IPR029058">
    <property type="entry name" value="AB_hydrolase_fold"/>
</dbReference>
<sequence>MELLTRVDLPSVDQQVADFVNKRLPKFVAPKDPVKWAREAKRLRRDALAKVYLKNWPSRLITRKPPVVWGEVLRPKGAPYVIRKLRYEIAPDYWVPALMYEPKKLTGAGKVPVVLNANGHHNGGKATTYKQARCANLARRGMIALSYEFIGMSELESDRDHNSIAFLEMAGLGGVGLFYLAMSKGLDVLLAHASADKKRVAMTGLSGGGWQTIVASALDERITVSVPVAGYTTVRGRLFSPGEVGDLEQVPADLCTVLDFDTMTAMLAPRPTLLILNDRDDCCFRTDRTKPLIVDPVRPIFDACGAEFAFHNNIDPGLHNYDADNRSQLYQFLAKHFGLRAPAGDLHTEAEIYPERDLRVGLPVEQTTAMRIARTRARETVAKLRTPKTKAQKAALRAKLADVIRLPRYTARATTAGNFDGAALHRVTIGPWTIPAAVDKKSNAKRAVLVLSEWDQQAAFYREMVADEGTVILADVLGIGCSKANHQYQMLVHTVGERLLGQQAAQIIALARWAKKLAGAAKVRVLTYGAVVDLAANVAAALQPGLFSELEVGIENYPQLTTLYDREVNYLALQTLLCPDLLTVADMPQIQALAEGVKLVPTTRASASVVL</sequence>
<dbReference type="InterPro" id="IPR050261">
    <property type="entry name" value="FrsA_esterase"/>
</dbReference>
<dbReference type="PANTHER" id="PTHR22946:SF8">
    <property type="entry name" value="ACETYL XYLAN ESTERASE DOMAIN-CONTAINING PROTEIN"/>
    <property type="match status" value="1"/>
</dbReference>
<dbReference type="AlphaFoldDB" id="A0A0F9SXS9"/>
<dbReference type="Gene3D" id="3.40.50.1820">
    <property type="entry name" value="alpha/beta hydrolase"/>
    <property type="match status" value="1"/>
</dbReference>
<gene>
    <name evidence="1" type="ORF">LCGC14_0397710</name>
</gene>
<dbReference type="SUPFAM" id="SSF53474">
    <property type="entry name" value="alpha/beta-Hydrolases"/>
    <property type="match status" value="1"/>
</dbReference>